<accession>A0A0F9J0S6</accession>
<name>A0A0F9J0S6_9ZZZZ</name>
<dbReference type="EMBL" id="LAZR01017654">
    <property type="protein sequence ID" value="KKL99525.1"/>
    <property type="molecule type" value="Genomic_DNA"/>
</dbReference>
<proteinExistence type="predicted"/>
<dbReference type="AlphaFoldDB" id="A0A0F9J0S6"/>
<reference evidence="1" key="1">
    <citation type="journal article" date="2015" name="Nature">
        <title>Complex archaea that bridge the gap between prokaryotes and eukaryotes.</title>
        <authorList>
            <person name="Spang A."/>
            <person name="Saw J.H."/>
            <person name="Jorgensen S.L."/>
            <person name="Zaremba-Niedzwiedzka K."/>
            <person name="Martijn J."/>
            <person name="Lind A.E."/>
            <person name="van Eijk R."/>
            <person name="Schleper C."/>
            <person name="Guy L."/>
            <person name="Ettema T.J."/>
        </authorList>
    </citation>
    <scope>NUCLEOTIDE SEQUENCE</scope>
</reference>
<gene>
    <name evidence="1" type="ORF">LCGC14_1813550</name>
</gene>
<evidence type="ECO:0000313" key="1">
    <source>
        <dbReference type="EMBL" id="KKL99525.1"/>
    </source>
</evidence>
<organism evidence="1">
    <name type="scientific">marine sediment metagenome</name>
    <dbReference type="NCBI Taxonomy" id="412755"/>
    <lineage>
        <taxon>unclassified sequences</taxon>
        <taxon>metagenomes</taxon>
        <taxon>ecological metagenomes</taxon>
    </lineage>
</organism>
<comment type="caution">
    <text evidence="1">The sequence shown here is derived from an EMBL/GenBank/DDBJ whole genome shotgun (WGS) entry which is preliminary data.</text>
</comment>
<sequence length="63" mass="7151">MPKGLTMKYFVLKPKGKDRHAAASRAAMRAYANSIETVDPELAVELRDWADRESEKADIPQIY</sequence>
<protein>
    <submittedName>
        <fullName evidence="1">Uncharacterized protein</fullName>
    </submittedName>
</protein>